<dbReference type="RefSeq" id="WP_140448525.1">
    <property type="nucleotide sequence ID" value="NZ_JAHEWX010000005.1"/>
</dbReference>
<evidence type="ECO:0000313" key="3">
    <source>
        <dbReference type="EMBL" id="MBT1541395.1"/>
    </source>
</evidence>
<dbReference type="Gene3D" id="1.10.10.10">
    <property type="entry name" value="Winged helix-like DNA-binding domain superfamily/Winged helix DNA-binding domain"/>
    <property type="match status" value="1"/>
</dbReference>
<sequence length="448" mass="44965">MAEHRRGANLPSIGGFNRTVVLDAVRRSPDGLSRVELAARTGLSAQTVSNVTRFLIDAGMIVESGTVVSGRGKPRTILRLEPGSRYAVGVHVDPAVVTYVLLDLAGTVVAASTTSTPTADDPSQVVRTIASAVDGLVADAGVAVDSVLGVGIASPGPIDVEAGIVVDPPFLPRWRDVPLRDALAEATGYPVLLEKDVTAAAVGEMFLAGESSARNFAFVYFGTGFGVGLVVDHEPVRGVGSNAGDAGHIMVDQGPLAGTPDGSGTRGEVGAAVAPDRLVRVARSRGLALSGGGVSAEAGAADDGNDAEADDADGAEAGAADATDSGATDVDAVDAAWDELATAIAGGDDTAVTLAADAGTVMGNAVVLIVNLLDIDRVVFGGPFWSRIASAALPAARAAIVGSPLLVPKHPVQVVESDRGADVAAVGAACLVLDAALSPRASTLLIRR</sequence>
<dbReference type="EMBL" id="JAHEWX010000005">
    <property type="protein sequence ID" value="MBT1541395.1"/>
    <property type="molecule type" value="Genomic_DNA"/>
</dbReference>
<accession>A0A9Q2W5K6</accession>
<dbReference type="SUPFAM" id="SSF46785">
    <property type="entry name" value="Winged helix' DNA-binding domain"/>
    <property type="match status" value="1"/>
</dbReference>
<feature type="compositionally biased region" description="Acidic residues" evidence="2">
    <location>
        <begin position="303"/>
        <end position="314"/>
    </location>
</feature>
<comment type="caution">
    <text evidence="3">The sequence shown here is derived from an EMBL/GenBank/DDBJ whole genome shotgun (WGS) entry which is preliminary data.</text>
</comment>
<dbReference type="InterPro" id="IPR036390">
    <property type="entry name" value="WH_DNA-bd_sf"/>
</dbReference>
<name>A0A9Q2W5K6_9MICO</name>
<reference evidence="3" key="1">
    <citation type="submission" date="2021-05" db="EMBL/GenBank/DDBJ databases">
        <title>Whole genome sequence of Curtobacterium flaccumfaciens pv. flaccumfaciens strain CFBP 3417.</title>
        <authorList>
            <person name="Osdaghi E."/>
            <person name="Taghouti G."/>
            <person name="Portier P."/>
            <person name="Fazliarab A."/>
            <person name="Taghavi S.M."/>
            <person name="Briand M."/>
            <person name="Le-Saux M."/>
            <person name="Jacques M.-A."/>
        </authorList>
    </citation>
    <scope>NUCLEOTIDE SEQUENCE</scope>
    <source>
        <strain evidence="3">CFBP 3417</strain>
    </source>
</reference>
<proteinExistence type="inferred from homology"/>
<dbReference type="Proteomes" id="UP000709437">
    <property type="component" value="Unassembled WGS sequence"/>
</dbReference>
<feature type="compositionally biased region" description="Low complexity" evidence="2">
    <location>
        <begin position="315"/>
        <end position="326"/>
    </location>
</feature>
<dbReference type="SUPFAM" id="SSF53067">
    <property type="entry name" value="Actin-like ATPase domain"/>
    <property type="match status" value="1"/>
</dbReference>
<dbReference type="Pfam" id="PF13412">
    <property type="entry name" value="HTH_24"/>
    <property type="match status" value="1"/>
</dbReference>
<dbReference type="PANTHER" id="PTHR18964:SF149">
    <property type="entry name" value="BIFUNCTIONAL UDP-N-ACETYLGLUCOSAMINE 2-EPIMERASE_N-ACETYLMANNOSAMINE KINASE"/>
    <property type="match status" value="1"/>
</dbReference>
<protein>
    <submittedName>
        <fullName evidence="3">ROK family protein</fullName>
    </submittedName>
</protein>
<dbReference type="Gene3D" id="3.30.420.40">
    <property type="match status" value="2"/>
</dbReference>
<evidence type="ECO:0000313" key="4">
    <source>
        <dbReference type="Proteomes" id="UP000709437"/>
    </source>
</evidence>
<evidence type="ECO:0000256" key="2">
    <source>
        <dbReference type="SAM" id="MobiDB-lite"/>
    </source>
</evidence>
<dbReference type="AlphaFoldDB" id="A0A9Q2W5K6"/>
<dbReference type="PANTHER" id="PTHR18964">
    <property type="entry name" value="ROK (REPRESSOR, ORF, KINASE) FAMILY"/>
    <property type="match status" value="1"/>
</dbReference>
<dbReference type="InterPro" id="IPR036388">
    <property type="entry name" value="WH-like_DNA-bd_sf"/>
</dbReference>
<gene>
    <name evidence="3" type="ORF">KK103_06435</name>
</gene>
<dbReference type="GO" id="GO:0003700">
    <property type="term" value="F:DNA-binding transcription factor activity"/>
    <property type="evidence" value="ECO:0007669"/>
    <property type="project" value="InterPro"/>
</dbReference>
<evidence type="ECO:0000256" key="1">
    <source>
        <dbReference type="ARBA" id="ARBA00006479"/>
    </source>
</evidence>
<comment type="similarity">
    <text evidence="1">Belongs to the ROK (NagC/XylR) family.</text>
</comment>
<feature type="region of interest" description="Disordered" evidence="2">
    <location>
        <begin position="290"/>
        <end position="326"/>
    </location>
</feature>
<dbReference type="InterPro" id="IPR000600">
    <property type="entry name" value="ROK"/>
</dbReference>
<dbReference type="InterPro" id="IPR043129">
    <property type="entry name" value="ATPase_NBD"/>
</dbReference>
<organism evidence="3 4">
    <name type="scientific">Curtobacterium flaccumfaciens pv. flaccumfaciens</name>
    <dbReference type="NCBI Taxonomy" id="138532"/>
    <lineage>
        <taxon>Bacteria</taxon>
        <taxon>Bacillati</taxon>
        <taxon>Actinomycetota</taxon>
        <taxon>Actinomycetes</taxon>
        <taxon>Micrococcales</taxon>
        <taxon>Microbacteriaceae</taxon>
        <taxon>Curtobacterium</taxon>
    </lineage>
</organism>
<dbReference type="Pfam" id="PF00480">
    <property type="entry name" value="ROK"/>
    <property type="match status" value="1"/>
</dbReference>